<protein>
    <submittedName>
        <fullName evidence="1">Uncharacterized protein</fullName>
    </submittedName>
</protein>
<evidence type="ECO:0000313" key="1">
    <source>
        <dbReference type="EMBL" id="KAF7234140.1"/>
    </source>
</evidence>
<reference evidence="1" key="1">
    <citation type="submission" date="2019-07" db="EMBL/GenBank/DDBJ databases">
        <title>Annotation for the trematode Paragonimus miyazaki's.</title>
        <authorList>
            <person name="Choi Y.-J."/>
        </authorList>
    </citation>
    <scope>NUCLEOTIDE SEQUENCE</scope>
    <source>
        <strain evidence="1">Japan</strain>
    </source>
</reference>
<name>A0A8S9YHM2_9TREM</name>
<dbReference type="EMBL" id="JTDE01012019">
    <property type="protein sequence ID" value="KAF7234140.1"/>
    <property type="molecule type" value="Genomic_DNA"/>
</dbReference>
<proteinExistence type="predicted"/>
<keyword evidence="2" id="KW-1185">Reference proteome</keyword>
<sequence>MCVHTVVCCLVKLRRIKSYPFSNTRLLDNAFLFGSKPCWGTVQTKLFG</sequence>
<organism evidence="1 2">
    <name type="scientific">Paragonimus skrjabini miyazakii</name>
    <dbReference type="NCBI Taxonomy" id="59628"/>
    <lineage>
        <taxon>Eukaryota</taxon>
        <taxon>Metazoa</taxon>
        <taxon>Spiralia</taxon>
        <taxon>Lophotrochozoa</taxon>
        <taxon>Platyhelminthes</taxon>
        <taxon>Trematoda</taxon>
        <taxon>Digenea</taxon>
        <taxon>Plagiorchiida</taxon>
        <taxon>Troglotremata</taxon>
        <taxon>Troglotrematidae</taxon>
        <taxon>Paragonimus</taxon>
    </lineage>
</organism>
<gene>
    <name evidence="1" type="ORF">EG68_12313</name>
</gene>
<comment type="caution">
    <text evidence="1">The sequence shown here is derived from an EMBL/GenBank/DDBJ whole genome shotgun (WGS) entry which is preliminary data.</text>
</comment>
<dbReference type="Proteomes" id="UP000822476">
    <property type="component" value="Unassembled WGS sequence"/>
</dbReference>
<evidence type="ECO:0000313" key="2">
    <source>
        <dbReference type="Proteomes" id="UP000822476"/>
    </source>
</evidence>
<dbReference type="AlphaFoldDB" id="A0A8S9YHM2"/>
<accession>A0A8S9YHM2</accession>